<dbReference type="Proteomes" id="UP000007364">
    <property type="component" value="Unassembled WGS sequence"/>
</dbReference>
<evidence type="ECO:0000313" key="2">
    <source>
        <dbReference type="EMBL" id="EKF55808.1"/>
    </source>
</evidence>
<protein>
    <recommendedName>
        <fullName evidence="1">Glycoside hydrolase family 2 catalytic domain-containing protein</fullName>
    </recommendedName>
</protein>
<comment type="caution">
    <text evidence="2">The sequence shown here is derived from an EMBL/GenBank/DDBJ whole genome shotgun (WGS) entry which is preliminary data.</text>
</comment>
<name>K2P475_9FLAO</name>
<dbReference type="InterPro" id="IPR017853">
    <property type="entry name" value="GH"/>
</dbReference>
<dbReference type="RefSeq" id="WP_008991116.1">
    <property type="nucleotide sequence ID" value="NZ_AMSG01000005.1"/>
</dbReference>
<feature type="domain" description="Glycoside hydrolase family 2 catalytic" evidence="1">
    <location>
        <begin position="108"/>
        <end position="213"/>
    </location>
</feature>
<sequence length="429" mass="49352">MRQILFFLILTLLTYCSTPSEFHEEKTVYVAKTTEGFTLMRNSLPFKIKGAAGSPDHIESLAQAGANTIRVYDTTDLKTVLDKALAHNLAVAVDIPMANYQSTFYQSQANRDSAFIRIKKLVEGHKDHPALLFWMLGNELQFPTDYFLNSRQLSFIAFFNTLLKQIHELDPNHPVSTSIASISKKRIFSIQRRSPNLDFISINIFGQIHEMDSQISKLSLFWDGPFLISEWGAEGPWINRKTNWNSTIEHKDGEKAKEIEKVYTQYLDAYPSRNLGDLVFYWGEKQETTHTWFSLLDSQGRKSNMANSVAQYFQGPNTMLNRPPLIENMLLNSQNSWSDIIIEPNTICKAKVEYKASDSLDIHWEIVKEGWNVEPGKKEIKPTTYPLTKGLEKITFQAPENEGPYRLFVYLYDTNQNFTTANIPFYVLR</sequence>
<organism evidence="2 3">
    <name type="scientific">Galbibacter marinus</name>
    <dbReference type="NCBI Taxonomy" id="555500"/>
    <lineage>
        <taxon>Bacteria</taxon>
        <taxon>Pseudomonadati</taxon>
        <taxon>Bacteroidota</taxon>
        <taxon>Flavobacteriia</taxon>
        <taxon>Flavobacteriales</taxon>
        <taxon>Flavobacteriaceae</taxon>
        <taxon>Galbibacter</taxon>
    </lineage>
</organism>
<dbReference type="Gene3D" id="3.20.20.80">
    <property type="entry name" value="Glycosidases"/>
    <property type="match status" value="1"/>
</dbReference>
<evidence type="ECO:0000259" key="1">
    <source>
        <dbReference type="Pfam" id="PF02836"/>
    </source>
</evidence>
<proteinExistence type="predicted"/>
<accession>K2P475</accession>
<dbReference type="InterPro" id="IPR006103">
    <property type="entry name" value="Glyco_hydro_2_cat"/>
</dbReference>
<dbReference type="Pfam" id="PF02836">
    <property type="entry name" value="Glyco_hydro_2_C"/>
    <property type="match status" value="1"/>
</dbReference>
<keyword evidence="3" id="KW-1185">Reference proteome</keyword>
<gene>
    <name evidence="2" type="ORF">I215_06222</name>
</gene>
<dbReference type="AlphaFoldDB" id="K2P475"/>
<dbReference type="EMBL" id="AMSG01000005">
    <property type="protein sequence ID" value="EKF55808.1"/>
    <property type="molecule type" value="Genomic_DNA"/>
</dbReference>
<dbReference type="STRING" id="555500.I215_06222"/>
<dbReference type="GO" id="GO:0005975">
    <property type="term" value="P:carbohydrate metabolic process"/>
    <property type="evidence" value="ECO:0007669"/>
    <property type="project" value="InterPro"/>
</dbReference>
<dbReference type="eggNOG" id="COG3934">
    <property type="taxonomic scope" value="Bacteria"/>
</dbReference>
<evidence type="ECO:0000313" key="3">
    <source>
        <dbReference type="Proteomes" id="UP000007364"/>
    </source>
</evidence>
<dbReference type="GO" id="GO:0004553">
    <property type="term" value="F:hydrolase activity, hydrolyzing O-glycosyl compounds"/>
    <property type="evidence" value="ECO:0007669"/>
    <property type="project" value="InterPro"/>
</dbReference>
<dbReference type="SUPFAM" id="SSF51445">
    <property type="entry name" value="(Trans)glycosidases"/>
    <property type="match status" value="1"/>
</dbReference>
<dbReference type="OrthoDB" id="9774262at2"/>
<reference evidence="2 3" key="1">
    <citation type="journal article" date="2012" name="J. Bacteriol.">
        <title>Genome Sequence of Galbibacter marinum Type Strain ck-I2-15.</title>
        <authorList>
            <person name="Lai Q."/>
            <person name="Li C."/>
            <person name="Shao Z."/>
        </authorList>
    </citation>
    <scope>NUCLEOTIDE SEQUENCE [LARGE SCALE GENOMIC DNA]</scope>
    <source>
        <strain evidence="3">ck-I2-15</strain>
    </source>
</reference>